<proteinExistence type="predicted"/>
<dbReference type="Pfam" id="PF07589">
    <property type="entry name" value="PEP-CTERM"/>
    <property type="match status" value="1"/>
</dbReference>
<accession>A0ABU9CLS7</accession>
<name>A0ABU9CLS7_9BURK</name>
<organism evidence="4 5">
    <name type="scientific">Pseudaquabacterium inlustre</name>
    <dbReference type="NCBI Taxonomy" id="2984192"/>
    <lineage>
        <taxon>Bacteria</taxon>
        <taxon>Pseudomonadati</taxon>
        <taxon>Pseudomonadota</taxon>
        <taxon>Betaproteobacteria</taxon>
        <taxon>Burkholderiales</taxon>
        <taxon>Sphaerotilaceae</taxon>
        <taxon>Pseudaquabacterium</taxon>
    </lineage>
</organism>
<dbReference type="Proteomes" id="UP001365405">
    <property type="component" value="Unassembled WGS sequence"/>
</dbReference>
<comment type="caution">
    <text evidence="4">The sequence shown here is derived from an EMBL/GenBank/DDBJ whole genome shotgun (WGS) entry which is preliminary data.</text>
</comment>
<keyword evidence="2" id="KW-1133">Transmembrane helix</keyword>
<evidence type="ECO:0000256" key="2">
    <source>
        <dbReference type="SAM" id="Phobius"/>
    </source>
</evidence>
<dbReference type="EMBL" id="JBBUTH010000008">
    <property type="protein sequence ID" value="MEK8051532.1"/>
    <property type="molecule type" value="Genomic_DNA"/>
</dbReference>
<evidence type="ECO:0000256" key="1">
    <source>
        <dbReference type="SAM" id="MobiDB-lite"/>
    </source>
</evidence>
<keyword evidence="2" id="KW-0472">Membrane</keyword>
<dbReference type="RefSeq" id="WP_341411232.1">
    <property type="nucleotide sequence ID" value="NZ_JBBUTH010000008.1"/>
</dbReference>
<feature type="region of interest" description="Disordered" evidence="1">
    <location>
        <begin position="1"/>
        <end position="51"/>
    </location>
</feature>
<evidence type="ECO:0000313" key="5">
    <source>
        <dbReference type="Proteomes" id="UP001365405"/>
    </source>
</evidence>
<reference evidence="4 5" key="1">
    <citation type="submission" date="2024-04" db="EMBL/GenBank/DDBJ databases">
        <title>Novel species of the genus Ideonella isolated from streams.</title>
        <authorList>
            <person name="Lu H."/>
        </authorList>
    </citation>
    <scope>NUCLEOTIDE SEQUENCE [LARGE SCALE GENOMIC DNA]</scope>
    <source>
        <strain evidence="4 5">DXS22W</strain>
    </source>
</reference>
<feature type="compositionally biased region" description="Basic residues" evidence="1">
    <location>
        <begin position="31"/>
        <end position="50"/>
    </location>
</feature>
<feature type="transmembrane region" description="Helical" evidence="2">
    <location>
        <begin position="65"/>
        <end position="86"/>
    </location>
</feature>
<feature type="compositionally biased region" description="Pro residues" evidence="1">
    <location>
        <begin position="1"/>
        <end position="13"/>
    </location>
</feature>
<gene>
    <name evidence="4" type="ORF">AACH10_14885</name>
</gene>
<keyword evidence="5" id="KW-1185">Reference proteome</keyword>
<protein>
    <submittedName>
        <fullName evidence="4">PEP-CTERM sorting domain-containing protein</fullName>
    </submittedName>
</protein>
<evidence type="ECO:0000313" key="4">
    <source>
        <dbReference type="EMBL" id="MEK8051532.1"/>
    </source>
</evidence>
<feature type="compositionally biased region" description="Low complexity" evidence="1">
    <location>
        <begin position="14"/>
        <end position="28"/>
    </location>
</feature>
<sequence length="317" mass="33719">MAAVPPHTPPPAAAPRSDAPPADVAAGDARARRRRTGRRAGQGRRTRRAARSAAQARLWRWAGRALPLAFFTALSAGAASLGVLLWSAGTGADPFHLGGAGVHFEGDPLPAGHPLLRPAAPPLAYRQRCVWGKPGSNPYRGTVVQALQAARLPDEVVRQLATQVAEKRRTDRLEIRRDGIRALGSGRVFDPRRVALTFGETMCLGARVNFAAGHMEPADLYEASDHAGRVYAVMVPEVCGNVSVLSQQGERRRPLLLAAADPVPGPMRRLPAALEDGGGDGIFAFADDLPRHDVPEPGTLACVALGLAALVAFRRRR</sequence>
<feature type="domain" description="Ice-binding protein C-terminal" evidence="3">
    <location>
        <begin position="293"/>
        <end position="316"/>
    </location>
</feature>
<dbReference type="NCBIfam" id="TIGR02595">
    <property type="entry name" value="PEP_CTERM"/>
    <property type="match status" value="1"/>
</dbReference>
<evidence type="ECO:0000259" key="3">
    <source>
        <dbReference type="Pfam" id="PF07589"/>
    </source>
</evidence>
<keyword evidence="2" id="KW-0812">Transmembrane</keyword>
<dbReference type="InterPro" id="IPR013424">
    <property type="entry name" value="Ice-binding_C"/>
</dbReference>